<dbReference type="InterPro" id="IPR050108">
    <property type="entry name" value="CDK"/>
</dbReference>
<dbReference type="EMBL" id="MCGO01000028">
    <property type="protein sequence ID" value="ORY42537.1"/>
    <property type="molecule type" value="Genomic_DNA"/>
</dbReference>
<dbReference type="Gene3D" id="1.10.510.10">
    <property type="entry name" value="Transferase(Phosphotransferase) domain 1"/>
    <property type="match status" value="1"/>
</dbReference>
<feature type="region of interest" description="Disordered" evidence="11">
    <location>
        <begin position="1"/>
        <end position="158"/>
    </location>
</feature>
<comment type="catalytic activity">
    <reaction evidence="7">
        <text>L-threonyl-[protein] + ATP = O-phospho-L-threonyl-[protein] + ADP + H(+)</text>
        <dbReference type="Rhea" id="RHEA:46608"/>
        <dbReference type="Rhea" id="RHEA-COMP:11060"/>
        <dbReference type="Rhea" id="RHEA-COMP:11605"/>
        <dbReference type="ChEBI" id="CHEBI:15378"/>
        <dbReference type="ChEBI" id="CHEBI:30013"/>
        <dbReference type="ChEBI" id="CHEBI:30616"/>
        <dbReference type="ChEBI" id="CHEBI:61977"/>
        <dbReference type="ChEBI" id="CHEBI:456216"/>
        <dbReference type="EC" id="2.7.11.22"/>
    </reaction>
</comment>
<dbReference type="PANTHER" id="PTHR24056">
    <property type="entry name" value="CELL DIVISION PROTEIN KINASE"/>
    <property type="match status" value="1"/>
</dbReference>
<comment type="catalytic activity">
    <reaction evidence="9">
        <text>[DNA-directed RNA polymerase] + ATP = phospho-[DNA-directed RNA polymerase] + ADP + H(+)</text>
        <dbReference type="Rhea" id="RHEA:10216"/>
        <dbReference type="Rhea" id="RHEA-COMP:11321"/>
        <dbReference type="Rhea" id="RHEA-COMP:11322"/>
        <dbReference type="ChEBI" id="CHEBI:15378"/>
        <dbReference type="ChEBI" id="CHEBI:30616"/>
        <dbReference type="ChEBI" id="CHEBI:43176"/>
        <dbReference type="ChEBI" id="CHEBI:68546"/>
        <dbReference type="ChEBI" id="CHEBI:456216"/>
        <dbReference type="EC" id="2.7.11.23"/>
    </reaction>
</comment>
<dbReference type="GO" id="GO:0030332">
    <property type="term" value="F:cyclin binding"/>
    <property type="evidence" value="ECO:0007669"/>
    <property type="project" value="TreeGrafter"/>
</dbReference>
<dbReference type="AlphaFoldDB" id="A0A1Y2C6N8"/>
<dbReference type="GO" id="GO:0004693">
    <property type="term" value="F:cyclin-dependent protein serine/threonine kinase activity"/>
    <property type="evidence" value="ECO:0007669"/>
    <property type="project" value="UniProtKB-EC"/>
</dbReference>
<keyword evidence="14" id="KW-1185">Reference proteome</keyword>
<evidence type="ECO:0000256" key="11">
    <source>
        <dbReference type="SAM" id="MobiDB-lite"/>
    </source>
</evidence>
<comment type="caution">
    <text evidence="13">The sequence shown here is derived from an EMBL/GenBank/DDBJ whole genome shotgun (WGS) entry which is preliminary data.</text>
</comment>
<dbReference type="GO" id="GO:0008353">
    <property type="term" value="F:RNA polymerase II CTD heptapeptide repeat kinase activity"/>
    <property type="evidence" value="ECO:0007669"/>
    <property type="project" value="UniProtKB-EC"/>
</dbReference>
<sequence length="504" mass="57194">MIPGKGRGNRPPPPPPPGYFGPPGTGPGSSSSYPAFVPGSSAIGTPPNQRVGFGGPPPPPPPLPHPLPLPLPLPPHQQQQQQPQSPFAQSHPHPQFRNQPQHQHQHQLDQTRAPHLPHQHQQHQQHTPRLSHNQHSSKHSHSDLIVTPTQSSLPPSDPIDPALAFRPAVFTSVESLYDKTAMVGEGTYGKVYKAVNKKTKETVALKRVRIETEKEGFPITGVREIKILTSLRHDNVVRLLEIISEETGNACFVHLVFEYMDHDLTGIFNNAQLQWEQKHIKCLMKQLFEGLAYLHDKGIIHRDMKGGSNLLLNNQGILKLADFGLARYMTVPKIEYTNRVITLWYRPPELLLGSTSYTTEIDLWSSGCIMAEMYIRRPLFPGNDEISQLDHIWKTCGVPTEESWPKVSEMPWWNFMRPSKQYPRVLGDNMQRHMIGEALTLLESLLQLDPILRPSAREVLQHLYFYEEPLPCMPYELPKVEGDWHEYESKLRKKGKHPEQVQDG</sequence>
<dbReference type="SUPFAM" id="SSF56112">
    <property type="entry name" value="Protein kinase-like (PK-like)"/>
    <property type="match status" value="1"/>
</dbReference>
<evidence type="ECO:0000256" key="4">
    <source>
        <dbReference type="ARBA" id="ARBA00022741"/>
    </source>
</evidence>
<dbReference type="Pfam" id="PF00069">
    <property type="entry name" value="Pkinase"/>
    <property type="match status" value="1"/>
</dbReference>
<dbReference type="PANTHER" id="PTHR24056:SF546">
    <property type="entry name" value="CYCLIN-DEPENDENT KINASE 12"/>
    <property type="match status" value="1"/>
</dbReference>
<dbReference type="GO" id="GO:0005524">
    <property type="term" value="F:ATP binding"/>
    <property type="evidence" value="ECO:0007669"/>
    <property type="project" value="UniProtKB-UniRule"/>
</dbReference>
<evidence type="ECO:0000256" key="10">
    <source>
        <dbReference type="PROSITE-ProRule" id="PRU10141"/>
    </source>
</evidence>
<dbReference type="PROSITE" id="PS50011">
    <property type="entry name" value="PROTEIN_KINASE_DOM"/>
    <property type="match status" value="1"/>
</dbReference>
<dbReference type="OrthoDB" id="204883at2759"/>
<dbReference type="Gene3D" id="3.30.200.20">
    <property type="entry name" value="Phosphorylase Kinase, domain 1"/>
    <property type="match status" value="1"/>
</dbReference>
<protein>
    <submittedName>
        <fullName evidence="13">Pkinase-domain-containing protein</fullName>
    </submittedName>
</protein>
<dbReference type="PROSITE" id="PS00107">
    <property type="entry name" value="PROTEIN_KINASE_ATP"/>
    <property type="match status" value="1"/>
</dbReference>
<evidence type="ECO:0000256" key="3">
    <source>
        <dbReference type="ARBA" id="ARBA00022679"/>
    </source>
</evidence>
<keyword evidence="2" id="KW-0723">Serine/threonine-protein kinase</keyword>
<comment type="similarity">
    <text evidence="1">Belongs to the protein kinase superfamily. CMGC Ser/Thr protein kinase family. CDC2/CDKX subfamily.</text>
</comment>
<feature type="binding site" evidence="10">
    <location>
        <position position="206"/>
    </location>
    <ligand>
        <name>ATP</name>
        <dbReference type="ChEBI" id="CHEBI:30616"/>
    </ligand>
</feature>
<evidence type="ECO:0000256" key="8">
    <source>
        <dbReference type="ARBA" id="ARBA00048367"/>
    </source>
</evidence>
<dbReference type="InterPro" id="IPR017441">
    <property type="entry name" value="Protein_kinase_ATP_BS"/>
</dbReference>
<comment type="catalytic activity">
    <reaction evidence="8">
        <text>L-seryl-[protein] + ATP = O-phospho-L-seryl-[protein] + ADP + H(+)</text>
        <dbReference type="Rhea" id="RHEA:17989"/>
        <dbReference type="Rhea" id="RHEA-COMP:9863"/>
        <dbReference type="Rhea" id="RHEA-COMP:11604"/>
        <dbReference type="ChEBI" id="CHEBI:15378"/>
        <dbReference type="ChEBI" id="CHEBI:29999"/>
        <dbReference type="ChEBI" id="CHEBI:30616"/>
        <dbReference type="ChEBI" id="CHEBI:83421"/>
        <dbReference type="ChEBI" id="CHEBI:456216"/>
        <dbReference type="EC" id="2.7.11.22"/>
    </reaction>
</comment>
<keyword evidence="6 10" id="KW-0067">ATP-binding</keyword>
<gene>
    <name evidence="13" type="ORF">BCR33DRAFT_660732</name>
</gene>
<evidence type="ECO:0000313" key="14">
    <source>
        <dbReference type="Proteomes" id="UP000193642"/>
    </source>
</evidence>
<reference evidence="13 14" key="1">
    <citation type="submission" date="2016-07" db="EMBL/GenBank/DDBJ databases">
        <title>Pervasive Adenine N6-methylation of Active Genes in Fungi.</title>
        <authorList>
            <consortium name="DOE Joint Genome Institute"/>
            <person name="Mondo S.J."/>
            <person name="Dannebaum R.O."/>
            <person name="Kuo R.C."/>
            <person name="Labutti K."/>
            <person name="Haridas S."/>
            <person name="Kuo A."/>
            <person name="Salamov A."/>
            <person name="Ahrendt S.R."/>
            <person name="Lipzen A."/>
            <person name="Sullivan W."/>
            <person name="Andreopoulos W.B."/>
            <person name="Clum A."/>
            <person name="Lindquist E."/>
            <person name="Daum C."/>
            <person name="Ramamoorthy G.K."/>
            <person name="Gryganskyi A."/>
            <person name="Culley D."/>
            <person name="Magnuson J.K."/>
            <person name="James T.Y."/>
            <person name="O'Malley M.A."/>
            <person name="Stajich J.E."/>
            <person name="Spatafora J.W."/>
            <person name="Visel A."/>
            <person name="Grigoriev I.V."/>
        </authorList>
    </citation>
    <scope>NUCLEOTIDE SEQUENCE [LARGE SCALE GENOMIC DNA]</scope>
    <source>
        <strain evidence="13 14">JEL800</strain>
    </source>
</reference>
<proteinExistence type="inferred from homology"/>
<accession>A0A1Y2C6N8</accession>
<feature type="compositionally biased region" description="Pro residues" evidence="11">
    <location>
        <begin position="55"/>
        <end position="75"/>
    </location>
</feature>
<dbReference type="InterPro" id="IPR011009">
    <property type="entry name" value="Kinase-like_dom_sf"/>
</dbReference>
<keyword evidence="3" id="KW-0808">Transferase</keyword>
<keyword evidence="5 13" id="KW-0418">Kinase</keyword>
<evidence type="ECO:0000256" key="5">
    <source>
        <dbReference type="ARBA" id="ARBA00022777"/>
    </source>
</evidence>
<feature type="domain" description="Protein kinase" evidence="12">
    <location>
        <begin position="177"/>
        <end position="465"/>
    </location>
</feature>
<evidence type="ECO:0000256" key="1">
    <source>
        <dbReference type="ARBA" id="ARBA00006485"/>
    </source>
</evidence>
<feature type="compositionally biased region" description="Pro residues" evidence="11">
    <location>
        <begin position="10"/>
        <end position="20"/>
    </location>
</feature>
<evidence type="ECO:0000259" key="12">
    <source>
        <dbReference type="PROSITE" id="PS50011"/>
    </source>
</evidence>
<evidence type="ECO:0000256" key="2">
    <source>
        <dbReference type="ARBA" id="ARBA00022527"/>
    </source>
</evidence>
<evidence type="ECO:0000256" key="6">
    <source>
        <dbReference type="ARBA" id="ARBA00022840"/>
    </source>
</evidence>
<dbReference type="InterPro" id="IPR000719">
    <property type="entry name" value="Prot_kinase_dom"/>
</dbReference>
<evidence type="ECO:0000313" key="13">
    <source>
        <dbReference type="EMBL" id="ORY42537.1"/>
    </source>
</evidence>
<dbReference type="FunFam" id="3.30.200.20:FF:000124">
    <property type="entry name" value="Cyclin-dependent kinase 4"/>
    <property type="match status" value="1"/>
</dbReference>
<dbReference type="GO" id="GO:0008024">
    <property type="term" value="C:cyclin/CDK positive transcription elongation factor complex"/>
    <property type="evidence" value="ECO:0007669"/>
    <property type="project" value="TreeGrafter"/>
</dbReference>
<feature type="compositionally biased region" description="Low complexity" evidence="11">
    <location>
        <begin position="76"/>
        <end position="102"/>
    </location>
</feature>
<dbReference type="STRING" id="329046.A0A1Y2C6N8"/>
<keyword evidence="4 10" id="KW-0547">Nucleotide-binding</keyword>
<dbReference type="GO" id="GO:0032968">
    <property type="term" value="P:positive regulation of transcription elongation by RNA polymerase II"/>
    <property type="evidence" value="ECO:0007669"/>
    <property type="project" value="TreeGrafter"/>
</dbReference>
<evidence type="ECO:0000256" key="7">
    <source>
        <dbReference type="ARBA" id="ARBA00047811"/>
    </source>
</evidence>
<dbReference type="FunFam" id="1.10.510.10:FF:000415">
    <property type="entry name" value="CMGC/CDK/CRK7 protein kinase, variant"/>
    <property type="match status" value="1"/>
</dbReference>
<evidence type="ECO:0000256" key="9">
    <source>
        <dbReference type="ARBA" id="ARBA00049280"/>
    </source>
</evidence>
<organism evidence="13 14">
    <name type="scientific">Rhizoclosmatium globosum</name>
    <dbReference type="NCBI Taxonomy" id="329046"/>
    <lineage>
        <taxon>Eukaryota</taxon>
        <taxon>Fungi</taxon>
        <taxon>Fungi incertae sedis</taxon>
        <taxon>Chytridiomycota</taxon>
        <taxon>Chytridiomycota incertae sedis</taxon>
        <taxon>Chytridiomycetes</taxon>
        <taxon>Chytridiales</taxon>
        <taxon>Chytriomycetaceae</taxon>
        <taxon>Rhizoclosmatium</taxon>
    </lineage>
</organism>
<dbReference type="Proteomes" id="UP000193642">
    <property type="component" value="Unassembled WGS sequence"/>
</dbReference>
<name>A0A1Y2C6N8_9FUNG</name>
<dbReference type="CDD" id="cd07840">
    <property type="entry name" value="STKc_CDK9_like"/>
    <property type="match status" value="1"/>
</dbReference>
<feature type="non-terminal residue" evidence="13">
    <location>
        <position position="504"/>
    </location>
</feature>